<keyword evidence="6" id="KW-0539">Nucleus</keyword>
<dbReference type="AlphaFoldDB" id="A0A445GAD3"/>
<dbReference type="Proteomes" id="UP000289340">
    <property type="component" value="Chromosome 17"/>
</dbReference>
<keyword evidence="5" id="KW-0238">DNA-binding</keyword>
<comment type="similarity">
    <text evidence="3">Belongs to the histone H4 family.</text>
</comment>
<evidence type="ECO:0000313" key="9">
    <source>
        <dbReference type="EMBL" id="RZB58162.1"/>
    </source>
</evidence>
<feature type="region of interest" description="Disordered" evidence="8">
    <location>
        <begin position="49"/>
        <end position="72"/>
    </location>
</feature>
<name>A0A445GAD3_GLYSO</name>
<evidence type="ECO:0000256" key="4">
    <source>
        <dbReference type="ARBA" id="ARBA00022454"/>
    </source>
</evidence>
<dbReference type="SUPFAM" id="SSF47113">
    <property type="entry name" value="Histone-fold"/>
    <property type="match status" value="1"/>
</dbReference>
<dbReference type="GO" id="GO:0005634">
    <property type="term" value="C:nucleus"/>
    <property type="evidence" value="ECO:0007669"/>
    <property type="project" value="UniProtKB-SubCell"/>
</dbReference>
<dbReference type="GO" id="GO:0046982">
    <property type="term" value="F:protein heterodimerization activity"/>
    <property type="evidence" value="ECO:0007669"/>
    <property type="project" value="InterPro"/>
</dbReference>
<evidence type="ECO:0000256" key="2">
    <source>
        <dbReference type="ARBA" id="ARBA00004286"/>
    </source>
</evidence>
<proteinExistence type="inferred from homology"/>
<evidence type="ECO:0000256" key="6">
    <source>
        <dbReference type="ARBA" id="ARBA00023242"/>
    </source>
</evidence>
<dbReference type="SMART" id="SM00417">
    <property type="entry name" value="H4"/>
    <property type="match status" value="1"/>
</dbReference>
<evidence type="ECO:0000313" key="10">
    <source>
        <dbReference type="Proteomes" id="UP000289340"/>
    </source>
</evidence>
<dbReference type="Gene3D" id="1.10.20.10">
    <property type="entry name" value="Histone, subunit A"/>
    <property type="match status" value="1"/>
</dbReference>
<evidence type="ECO:0000256" key="5">
    <source>
        <dbReference type="ARBA" id="ARBA00023125"/>
    </source>
</evidence>
<dbReference type="PANTHER" id="PTHR10484">
    <property type="entry name" value="HISTONE H4"/>
    <property type="match status" value="1"/>
</dbReference>
<protein>
    <submittedName>
        <fullName evidence="9">Histone H4 type VIII</fullName>
    </submittedName>
</protein>
<dbReference type="GO" id="GO:0030527">
    <property type="term" value="F:structural constituent of chromatin"/>
    <property type="evidence" value="ECO:0007669"/>
    <property type="project" value="InterPro"/>
</dbReference>
<comment type="caution">
    <text evidence="9">The sequence shown here is derived from an EMBL/GenBank/DDBJ whole genome shotgun (WGS) entry which is preliminary data.</text>
</comment>
<gene>
    <name evidence="9" type="ORF">D0Y65_046695</name>
</gene>
<evidence type="ECO:0000256" key="8">
    <source>
        <dbReference type="SAM" id="MobiDB-lite"/>
    </source>
</evidence>
<evidence type="ECO:0000256" key="7">
    <source>
        <dbReference type="ARBA" id="ARBA00023269"/>
    </source>
</evidence>
<dbReference type="GO" id="GO:0003677">
    <property type="term" value="F:DNA binding"/>
    <property type="evidence" value="ECO:0007669"/>
    <property type="project" value="UniProtKB-KW"/>
</dbReference>
<accession>A0A445GAD3</accession>
<comment type="subcellular location">
    <subcellularLocation>
        <location evidence="2">Chromosome</location>
    </subcellularLocation>
    <subcellularLocation>
        <location evidence="1">Nucleus</location>
    </subcellularLocation>
</comment>
<evidence type="ECO:0000256" key="1">
    <source>
        <dbReference type="ARBA" id="ARBA00004123"/>
    </source>
</evidence>
<organism evidence="9 10">
    <name type="scientific">Glycine soja</name>
    <name type="common">Wild soybean</name>
    <dbReference type="NCBI Taxonomy" id="3848"/>
    <lineage>
        <taxon>Eukaryota</taxon>
        <taxon>Viridiplantae</taxon>
        <taxon>Streptophyta</taxon>
        <taxon>Embryophyta</taxon>
        <taxon>Tracheophyta</taxon>
        <taxon>Spermatophyta</taxon>
        <taxon>Magnoliopsida</taxon>
        <taxon>eudicotyledons</taxon>
        <taxon>Gunneridae</taxon>
        <taxon>Pentapetalae</taxon>
        <taxon>rosids</taxon>
        <taxon>fabids</taxon>
        <taxon>Fabales</taxon>
        <taxon>Fabaceae</taxon>
        <taxon>Papilionoideae</taxon>
        <taxon>50 kb inversion clade</taxon>
        <taxon>NPAAA clade</taxon>
        <taxon>indigoferoid/millettioid clade</taxon>
        <taxon>Phaseoleae</taxon>
        <taxon>Glycine</taxon>
        <taxon>Glycine subgen. Soja</taxon>
    </lineage>
</organism>
<keyword evidence="10" id="KW-1185">Reference proteome</keyword>
<dbReference type="InterPro" id="IPR009072">
    <property type="entry name" value="Histone-fold"/>
</dbReference>
<dbReference type="EMBL" id="QZWG01000017">
    <property type="protein sequence ID" value="RZB58162.1"/>
    <property type="molecule type" value="Genomic_DNA"/>
</dbReference>
<sequence>FITFSKIMASFQVSYIFRKKKKREERDANLAAQQAERTMNIWLHEEGRKVSERDMRKHSRDNEASDSEIGEKRRCKEDHLENVIHDAVTYTELAKRMTVTAMNVVYALNRQEKTLYGFEF</sequence>
<evidence type="ECO:0000256" key="3">
    <source>
        <dbReference type="ARBA" id="ARBA00006564"/>
    </source>
</evidence>
<dbReference type="GO" id="GO:0000786">
    <property type="term" value="C:nucleosome"/>
    <property type="evidence" value="ECO:0007669"/>
    <property type="project" value="UniProtKB-KW"/>
</dbReference>
<dbReference type="InterPro" id="IPR001951">
    <property type="entry name" value="Histone_H4"/>
</dbReference>
<reference evidence="9 10" key="1">
    <citation type="submission" date="2018-09" db="EMBL/GenBank/DDBJ databases">
        <title>A high-quality reference genome of wild soybean provides a powerful tool to mine soybean genomes.</title>
        <authorList>
            <person name="Xie M."/>
            <person name="Chung C.Y.L."/>
            <person name="Li M.-W."/>
            <person name="Wong F.-L."/>
            <person name="Chan T.-F."/>
            <person name="Lam H.-M."/>
        </authorList>
    </citation>
    <scope>NUCLEOTIDE SEQUENCE [LARGE SCALE GENOMIC DNA]</scope>
    <source>
        <strain evidence="10">cv. W05</strain>
        <tissue evidence="9">Hypocotyl of etiolated seedlings</tissue>
    </source>
</reference>
<feature type="non-terminal residue" evidence="9">
    <location>
        <position position="1"/>
    </location>
</feature>
<keyword evidence="4" id="KW-0158">Chromosome</keyword>
<keyword evidence="7" id="KW-0544">Nucleosome core</keyword>